<comment type="subcellular location">
    <subcellularLocation>
        <location evidence="1">Cell membrane</location>
        <topology evidence="1">Lipid-anchor</topology>
    </subcellularLocation>
</comment>
<dbReference type="CDD" id="cd06354">
    <property type="entry name" value="PBP1_PrnA-like"/>
    <property type="match status" value="1"/>
</dbReference>
<evidence type="ECO:0000256" key="2">
    <source>
        <dbReference type="ARBA" id="ARBA00008610"/>
    </source>
</evidence>
<evidence type="ECO:0000259" key="7">
    <source>
        <dbReference type="Pfam" id="PF02608"/>
    </source>
</evidence>
<evidence type="ECO:0000313" key="9">
    <source>
        <dbReference type="Proteomes" id="UP000199268"/>
    </source>
</evidence>
<dbReference type="OrthoDB" id="9784230at2"/>
<feature type="domain" description="ABC transporter substrate-binding protein PnrA-like" evidence="7">
    <location>
        <begin position="37"/>
        <end position="354"/>
    </location>
</feature>
<dbReference type="RefSeq" id="WP_092461607.1">
    <property type="nucleotide sequence ID" value="NZ_BJEE01000001.1"/>
</dbReference>
<dbReference type="SUPFAM" id="SSF53822">
    <property type="entry name" value="Periplasmic binding protein-like I"/>
    <property type="match status" value="1"/>
</dbReference>
<dbReference type="GO" id="GO:0005886">
    <property type="term" value="C:plasma membrane"/>
    <property type="evidence" value="ECO:0007669"/>
    <property type="project" value="UniProtKB-SubCell"/>
</dbReference>
<proteinExistence type="inferred from homology"/>
<evidence type="ECO:0000256" key="3">
    <source>
        <dbReference type="ARBA" id="ARBA00022475"/>
    </source>
</evidence>
<evidence type="ECO:0000256" key="1">
    <source>
        <dbReference type="ARBA" id="ARBA00004193"/>
    </source>
</evidence>
<organism evidence="8 9">
    <name type="scientific">Weissella bombi</name>
    <dbReference type="NCBI Taxonomy" id="1505725"/>
    <lineage>
        <taxon>Bacteria</taxon>
        <taxon>Bacillati</taxon>
        <taxon>Bacillota</taxon>
        <taxon>Bacilli</taxon>
        <taxon>Lactobacillales</taxon>
        <taxon>Lactobacillaceae</taxon>
        <taxon>Weissella</taxon>
    </lineage>
</organism>
<dbReference type="PANTHER" id="PTHR34296">
    <property type="entry name" value="TRANSCRIPTIONAL ACTIVATOR PROTEIN MED"/>
    <property type="match status" value="1"/>
</dbReference>
<evidence type="ECO:0000313" key="8">
    <source>
        <dbReference type="EMBL" id="SCB83862.1"/>
    </source>
</evidence>
<keyword evidence="5" id="KW-0472">Membrane</keyword>
<evidence type="ECO:0000256" key="6">
    <source>
        <dbReference type="ARBA" id="ARBA00023288"/>
    </source>
</evidence>
<keyword evidence="6" id="KW-0449">Lipoprotein</keyword>
<dbReference type="InterPro" id="IPR028082">
    <property type="entry name" value="Peripla_BP_I"/>
</dbReference>
<dbReference type="Gene3D" id="3.40.50.2300">
    <property type="match status" value="2"/>
</dbReference>
<keyword evidence="4" id="KW-0732">Signal</keyword>
<sequence length="359" mass="37878">MVSRRLMVVGGVVVVALAGIGVASMNGSKSATKDQFTAAMVSDTNGVNDKGFNQSAWSGLQKWGKANNLTKGKDGYNYFQPKTVADYDTQLTQAATAKYDLVAAIGNTFKDSVETVSQKQPKTKFVLVDEQADKKYKNVASVKFHSEQSSYLVGVAAAKKAQEVGDKTVGFIGGMRNSVIESFLAGYQAGVKSVDPSIKVDATFAGTFSDPAKGQTITKAKMAEGEHVIFQAAGGVGNGVFQAAKDQSSTLPSGSKDKVWVIGVDLDQTNMGDYKTKDGKQDNLTLTSSLTGIGRGLQLVTKQAQKGNFPGGKTVYYGLKEGGVGVVTKNLNDDEKKAVNDAKQQIVDGDIKVSAIPAK</sequence>
<dbReference type="AlphaFoldDB" id="A0A1C3ZNP6"/>
<protein>
    <submittedName>
        <fullName evidence="8">Basic membrane protein A</fullName>
    </submittedName>
</protein>
<dbReference type="InterPro" id="IPR003760">
    <property type="entry name" value="PnrA-like"/>
</dbReference>
<evidence type="ECO:0000256" key="5">
    <source>
        <dbReference type="ARBA" id="ARBA00023136"/>
    </source>
</evidence>
<evidence type="ECO:0000256" key="4">
    <source>
        <dbReference type="ARBA" id="ARBA00022729"/>
    </source>
</evidence>
<gene>
    <name evidence="8" type="ORF">GA0061074_102113</name>
</gene>
<accession>A0A1C3ZNP6</accession>
<comment type="similarity">
    <text evidence="2">Belongs to the BMP lipoprotein family.</text>
</comment>
<name>A0A1C3ZNP6_9LACO</name>
<keyword evidence="3" id="KW-1003">Cell membrane</keyword>
<dbReference type="Pfam" id="PF02608">
    <property type="entry name" value="Bmp"/>
    <property type="match status" value="1"/>
</dbReference>
<dbReference type="EMBL" id="FMAO01000002">
    <property type="protein sequence ID" value="SCB83862.1"/>
    <property type="molecule type" value="Genomic_DNA"/>
</dbReference>
<dbReference type="PANTHER" id="PTHR34296:SF2">
    <property type="entry name" value="ABC TRANSPORTER GUANOSINE-BINDING PROTEIN NUPN"/>
    <property type="match status" value="1"/>
</dbReference>
<dbReference type="InterPro" id="IPR050957">
    <property type="entry name" value="BMP_lipoprotein"/>
</dbReference>
<dbReference type="STRING" id="1505725.GA0061074_102113"/>
<reference evidence="9" key="1">
    <citation type="submission" date="2016-08" db="EMBL/GenBank/DDBJ databases">
        <authorList>
            <person name="Varghese N."/>
            <person name="Submissions Spin"/>
        </authorList>
    </citation>
    <scope>NUCLEOTIDE SEQUENCE [LARGE SCALE GENOMIC DNA]</scope>
    <source>
        <strain evidence="9">R-53094</strain>
    </source>
</reference>
<dbReference type="Proteomes" id="UP000199268">
    <property type="component" value="Unassembled WGS sequence"/>
</dbReference>
<keyword evidence="9" id="KW-1185">Reference proteome</keyword>